<organism evidence="4 5">
    <name type="scientific">Mobiluncus mulieris</name>
    <dbReference type="NCBI Taxonomy" id="2052"/>
    <lineage>
        <taxon>Bacteria</taxon>
        <taxon>Bacillati</taxon>
        <taxon>Actinomycetota</taxon>
        <taxon>Actinomycetes</taxon>
        <taxon>Actinomycetales</taxon>
        <taxon>Actinomycetaceae</taxon>
        <taxon>Mobiluncus</taxon>
    </lineage>
</organism>
<dbReference type="SUPFAM" id="SSF55846">
    <property type="entry name" value="N-acetylmuramoyl-L-alanine amidase-like"/>
    <property type="match status" value="1"/>
</dbReference>
<proteinExistence type="inferred from homology"/>
<dbReference type="GO" id="GO:0009253">
    <property type="term" value="P:peptidoglycan catabolic process"/>
    <property type="evidence" value="ECO:0007669"/>
    <property type="project" value="InterPro"/>
</dbReference>
<feature type="domain" description="Peptidoglycan recognition protein family" evidence="3">
    <location>
        <begin position="277"/>
        <end position="425"/>
    </location>
</feature>
<feature type="compositionally biased region" description="Polar residues" evidence="2">
    <location>
        <begin position="253"/>
        <end position="267"/>
    </location>
</feature>
<dbReference type="RefSeq" id="WP_169772025.1">
    <property type="nucleotide sequence ID" value="NZ_JABCUR010000005.1"/>
</dbReference>
<dbReference type="InterPro" id="IPR007253">
    <property type="entry name" value="Cell_wall-bd_2"/>
</dbReference>
<dbReference type="Proteomes" id="UP000578252">
    <property type="component" value="Unassembled WGS sequence"/>
</dbReference>
<dbReference type="EMBL" id="JABCUR010000005">
    <property type="protein sequence ID" value="NMW65275.1"/>
    <property type="molecule type" value="Genomic_DNA"/>
</dbReference>
<dbReference type="Pfam" id="PF01510">
    <property type="entry name" value="Amidase_2"/>
    <property type="match status" value="1"/>
</dbReference>
<comment type="similarity">
    <text evidence="1">Belongs to the N-acetylmuramoyl-L-alanine amidase 2 family.</text>
</comment>
<gene>
    <name evidence="4" type="ORF">HHJ78_06985</name>
</gene>
<dbReference type="Gene3D" id="3.40.50.12090">
    <property type="match status" value="2"/>
</dbReference>
<name>A0A7Y0U1J5_9ACTO</name>
<evidence type="ECO:0000313" key="4">
    <source>
        <dbReference type="EMBL" id="NMW65275.1"/>
    </source>
</evidence>
<evidence type="ECO:0000313" key="5">
    <source>
        <dbReference type="Proteomes" id="UP000578252"/>
    </source>
</evidence>
<protein>
    <submittedName>
        <fullName evidence="4">N-acetylmuramoyl-L-alanine amidase</fullName>
    </submittedName>
</protein>
<dbReference type="Pfam" id="PF04122">
    <property type="entry name" value="CW_binding_2"/>
    <property type="match status" value="3"/>
</dbReference>
<dbReference type="PANTHER" id="PTHR11022:SF41">
    <property type="entry name" value="PEPTIDOGLYCAN-RECOGNITION PROTEIN LC-RELATED"/>
    <property type="match status" value="1"/>
</dbReference>
<evidence type="ECO:0000256" key="2">
    <source>
        <dbReference type="SAM" id="MobiDB-lite"/>
    </source>
</evidence>
<dbReference type="GO" id="GO:0008745">
    <property type="term" value="F:N-acetylmuramoyl-L-alanine amidase activity"/>
    <property type="evidence" value="ECO:0007669"/>
    <property type="project" value="InterPro"/>
</dbReference>
<dbReference type="InterPro" id="IPR006619">
    <property type="entry name" value="PGRP_domain_met/bac"/>
</dbReference>
<dbReference type="Gene3D" id="3.40.80.10">
    <property type="entry name" value="Peptidoglycan recognition protein-like"/>
    <property type="match status" value="1"/>
</dbReference>
<dbReference type="InterPro" id="IPR002502">
    <property type="entry name" value="Amidase_domain"/>
</dbReference>
<dbReference type="CDD" id="cd06583">
    <property type="entry name" value="PGRP"/>
    <property type="match status" value="1"/>
</dbReference>
<accession>A0A7Y0U1J5</accession>
<reference evidence="4 5" key="1">
    <citation type="submission" date="2020-04" db="EMBL/GenBank/DDBJ databases">
        <title>Antimicrobial susceptibility and clonality of vaginal-derived multi-drug resistant Mobiluncus isolates in China.</title>
        <authorList>
            <person name="Zhang X."/>
        </authorList>
    </citation>
    <scope>NUCLEOTIDE SEQUENCE [LARGE SCALE GENOMIC DNA]</scope>
    <source>
        <strain evidence="4 5">13</strain>
    </source>
</reference>
<evidence type="ECO:0000256" key="1">
    <source>
        <dbReference type="ARBA" id="ARBA00007553"/>
    </source>
</evidence>
<dbReference type="AlphaFoldDB" id="A0A7Y0U1J5"/>
<dbReference type="GO" id="GO:0008270">
    <property type="term" value="F:zinc ion binding"/>
    <property type="evidence" value="ECO:0007669"/>
    <property type="project" value="InterPro"/>
</dbReference>
<feature type="region of interest" description="Disordered" evidence="2">
    <location>
        <begin position="218"/>
        <end position="269"/>
    </location>
</feature>
<dbReference type="InterPro" id="IPR036505">
    <property type="entry name" value="Amidase/PGRP_sf"/>
</dbReference>
<sequence>MGKLRIFLAGIGVSRQAGTGRKWSVSVSVAAMLGLAATGQAVAVPDAMIDRPGSDTLSYSFKTVKSLPGLSTAELSAKVNEFNAAEGEVSYAPDGRRITTKFAAGYANLGETAKLSATANLTSPVALVAARWPAQGAQPVAVLGRTFKGGKWTKWQNVGDEVDTAKDGVTSATDAWVVTNSAKAEIALIMAEATTKVRPQLQIIDPGTRVADRKFALPAKGETAAGTKPSKTVPGQAGGKDGEKANDNDSIDDSGQNVTPPSPTSLWAQVPEVPGPVELLSREAWGANPSWMRWQVEPGNVQAAVIHHTAGQNDYPAEAVPGILRSIYRYHAVSLGWGDIGYNVLVDNYGRAWQGRAGDFWSYNSVGGHALGVNKSTFGISVLGNYSDFRPSDAAIATVAKVITYKLPVGLNPLNLSTPIVNDKGNVIYAPVVSGHRDLVATSCPGQAFYDYLPEVRKKIAEYIAAPGYTMKNPQENPAEREQLARGIPTQLAGANRVETSISIASYAFPKGSKTVYVARADNTADALAGGALTDGPIVLVSHNSKALNQVSNYIASAGAKQVIALGGSGAIADSTLSAVSGNAVTSRLAGADRGATAAEIAKAVIKANPQMKTVYLAEQSQGIDALAAGSLTDGPVLLVPTRGTLPAAVKTAIDIINPTRVVALGGNNAVSSQILQEAGEGRTTERIAGADRYHTSRQISRYGYPNGAEHVFLASGKNPVDAVAGGILTGGPILLLPNATSATLDSRVGEEVSRLKAMNVTALGGVAAVSANQTRQALTYTTR</sequence>
<comment type="caution">
    <text evidence="4">The sequence shown here is derived from an EMBL/GenBank/DDBJ whole genome shotgun (WGS) entry which is preliminary data.</text>
</comment>
<dbReference type="InterPro" id="IPR015510">
    <property type="entry name" value="PGRP"/>
</dbReference>
<dbReference type="SMART" id="SM00701">
    <property type="entry name" value="PGRP"/>
    <property type="match status" value="1"/>
</dbReference>
<evidence type="ECO:0000259" key="3">
    <source>
        <dbReference type="SMART" id="SM00701"/>
    </source>
</evidence>
<dbReference type="PANTHER" id="PTHR11022">
    <property type="entry name" value="PEPTIDOGLYCAN RECOGNITION PROTEIN"/>
    <property type="match status" value="1"/>
</dbReference>